<evidence type="ECO:0000313" key="3">
    <source>
        <dbReference type="Proteomes" id="UP001501490"/>
    </source>
</evidence>
<name>A0ABP7ATS0_9ACTN</name>
<dbReference type="EMBL" id="BAABAB010000050">
    <property type="protein sequence ID" value="GAA3639932.1"/>
    <property type="molecule type" value="Genomic_DNA"/>
</dbReference>
<dbReference type="Gene3D" id="3.40.50.150">
    <property type="entry name" value="Vaccinia Virus protein VP39"/>
    <property type="match status" value="1"/>
</dbReference>
<evidence type="ECO:0008006" key="4">
    <source>
        <dbReference type="Google" id="ProtNLM"/>
    </source>
</evidence>
<evidence type="ECO:0000256" key="1">
    <source>
        <dbReference type="SAM" id="MobiDB-lite"/>
    </source>
</evidence>
<proteinExistence type="predicted"/>
<feature type="region of interest" description="Disordered" evidence="1">
    <location>
        <begin position="180"/>
        <end position="208"/>
    </location>
</feature>
<dbReference type="CDD" id="cd02440">
    <property type="entry name" value="AdoMet_MTases"/>
    <property type="match status" value="1"/>
</dbReference>
<comment type="caution">
    <text evidence="2">The sequence shown here is derived from an EMBL/GenBank/DDBJ whole genome shotgun (WGS) entry which is preliminary data.</text>
</comment>
<dbReference type="InterPro" id="IPR029063">
    <property type="entry name" value="SAM-dependent_MTases_sf"/>
</dbReference>
<keyword evidence="3" id="KW-1185">Reference proteome</keyword>
<dbReference type="RefSeq" id="WP_344809426.1">
    <property type="nucleotide sequence ID" value="NZ_BAABAB010000050.1"/>
</dbReference>
<evidence type="ECO:0000313" key="2">
    <source>
        <dbReference type="EMBL" id="GAA3639932.1"/>
    </source>
</evidence>
<dbReference type="Proteomes" id="UP001501490">
    <property type="component" value="Unassembled WGS sequence"/>
</dbReference>
<dbReference type="InterPro" id="IPR052939">
    <property type="entry name" value="23S_rRNA_MeTrnsfrase_RlmA"/>
</dbReference>
<dbReference type="PANTHER" id="PTHR43460:SF1">
    <property type="entry name" value="METHYLTRANSFERASE TYPE 11 DOMAIN-CONTAINING PROTEIN"/>
    <property type="match status" value="1"/>
</dbReference>
<gene>
    <name evidence="2" type="ORF">GCM10022236_48110</name>
</gene>
<reference evidence="3" key="1">
    <citation type="journal article" date="2019" name="Int. J. Syst. Evol. Microbiol.">
        <title>The Global Catalogue of Microorganisms (GCM) 10K type strain sequencing project: providing services to taxonomists for standard genome sequencing and annotation.</title>
        <authorList>
            <consortium name="The Broad Institute Genomics Platform"/>
            <consortium name="The Broad Institute Genome Sequencing Center for Infectious Disease"/>
            <person name="Wu L."/>
            <person name="Ma J."/>
        </authorList>
    </citation>
    <scope>NUCLEOTIDE SEQUENCE [LARGE SCALE GENOMIC DNA]</scope>
    <source>
        <strain evidence="3">JCM 16929</strain>
    </source>
</reference>
<sequence length="208" mass="21920">MDFEALLRKGTSLDVEAFWGAGFLADRYRPGGVSWDWGAELRPLLGTADRMLDMGTGEGGVLASLAPLPPVAVACEEWAPTIPAAVRTLRPIGVHLVRALGSVDNVSANPAPSRRGLPFADGAFDLVIDRHEAFDPAEVGRITRSGGTFVTQQVGSDEAASVRALFDLPLDQPPGTPMWPPRSWLPPAGASTTYARSACSASSPTSQP</sequence>
<organism evidence="2 3">
    <name type="scientific">Microlunatus ginsengisoli</name>
    <dbReference type="NCBI Taxonomy" id="363863"/>
    <lineage>
        <taxon>Bacteria</taxon>
        <taxon>Bacillati</taxon>
        <taxon>Actinomycetota</taxon>
        <taxon>Actinomycetes</taxon>
        <taxon>Propionibacteriales</taxon>
        <taxon>Propionibacteriaceae</taxon>
        <taxon>Microlunatus</taxon>
    </lineage>
</organism>
<accession>A0ABP7ATS0</accession>
<dbReference type="PANTHER" id="PTHR43460">
    <property type="entry name" value="METHYLTRANSFERASE"/>
    <property type="match status" value="1"/>
</dbReference>
<protein>
    <recommendedName>
        <fullName evidence="4">Methyltransferase domain-containing protein</fullName>
    </recommendedName>
</protein>
<dbReference type="SUPFAM" id="SSF53335">
    <property type="entry name" value="S-adenosyl-L-methionine-dependent methyltransferases"/>
    <property type="match status" value="1"/>
</dbReference>
<feature type="compositionally biased region" description="Polar residues" evidence="1">
    <location>
        <begin position="190"/>
        <end position="208"/>
    </location>
</feature>